<reference evidence="13 14" key="1">
    <citation type="submission" date="2024-05" db="EMBL/GenBank/DDBJ databases">
        <authorList>
            <person name="Venkateswaran K."/>
        </authorList>
    </citation>
    <scope>NUCLEOTIDE SEQUENCE [LARGE SCALE GENOMIC DNA]</scope>
    <source>
        <strain evidence="13 14">179-C4-2-HS</strain>
    </source>
</reference>
<comment type="function">
    <text evidence="9">Enables the bacterium to metabolize sucrose as a sole carbon source.</text>
</comment>
<evidence type="ECO:0000313" key="13">
    <source>
        <dbReference type="EMBL" id="MFB3167592.1"/>
    </source>
</evidence>
<accession>A0ABV4YRZ8</accession>
<protein>
    <recommendedName>
        <fullName evidence="4 8">Sucrose-6-phosphate hydrolase</fullName>
        <ecNumber evidence="3 8">3.2.1.26</ecNumber>
    </recommendedName>
    <alternativeName>
        <fullName evidence="7 9">Invertase</fullName>
    </alternativeName>
</protein>
<dbReference type="InterPro" id="IPR001362">
    <property type="entry name" value="Glyco_hydro_32"/>
</dbReference>
<dbReference type="Pfam" id="PF00251">
    <property type="entry name" value="Glyco_hydro_32N"/>
    <property type="match status" value="1"/>
</dbReference>
<keyword evidence="9" id="KW-0963">Cytoplasm</keyword>
<evidence type="ECO:0000256" key="1">
    <source>
        <dbReference type="ARBA" id="ARBA00004914"/>
    </source>
</evidence>
<dbReference type="SUPFAM" id="SSF49899">
    <property type="entry name" value="Concanavalin A-like lectins/glucanases"/>
    <property type="match status" value="1"/>
</dbReference>
<keyword evidence="10" id="KW-0175">Coiled coil</keyword>
<evidence type="ECO:0000256" key="10">
    <source>
        <dbReference type="SAM" id="Coils"/>
    </source>
</evidence>
<evidence type="ECO:0000256" key="8">
    <source>
        <dbReference type="RuleBase" id="RU362110"/>
    </source>
</evidence>
<feature type="domain" description="Glycosyl hydrolase family 32 C-terminal" evidence="12">
    <location>
        <begin position="340"/>
        <end position="490"/>
    </location>
</feature>
<evidence type="ECO:0000256" key="6">
    <source>
        <dbReference type="ARBA" id="ARBA00023295"/>
    </source>
</evidence>
<comment type="caution">
    <text evidence="13">The sequence shown here is derived from an EMBL/GenBank/DDBJ whole genome shotgun (WGS) entry which is preliminary data.</text>
</comment>
<dbReference type="InterPro" id="IPR023296">
    <property type="entry name" value="Glyco_hydro_beta-prop_sf"/>
</dbReference>
<comment type="similarity">
    <text evidence="2 8">Belongs to the glycosyl hydrolase 32 family.</text>
</comment>
<dbReference type="InterPro" id="IPR006232">
    <property type="entry name" value="Suc6P_hydrolase"/>
</dbReference>
<dbReference type="InterPro" id="IPR013148">
    <property type="entry name" value="Glyco_hydro_32_N"/>
</dbReference>
<evidence type="ECO:0000256" key="7">
    <source>
        <dbReference type="ARBA" id="ARBA00033367"/>
    </source>
</evidence>
<keyword evidence="14" id="KW-1185">Reference proteome</keyword>
<dbReference type="EMBL" id="JAROBZ020000001">
    <property type="protein sequence ID" value="MFB3167592.1"/>
    <property type="molecule type" value="Genomic_DNA"/>
</dbReference>
<keyword evidence="9" id="KW-0119">Carbohydrate metabolism</keyword>
<dbReference type="InterPro" id="IPR051214">
    <property type="entry name" value="GH32_Enzymes"/>
</dbReference>
<gene>
    <name evidence="13" type="ORF">P5G62_010775</name>
</gene>
<name>A0ABV4YRZ8_9BACI</name>
<dbReference type="SUPFAM" id="SSF75005">
    <property type="entry name" value="Arabinanase/levansucrase/invertase"/>
    <property type="match status" value="1"/>
</dbReference>
<sequence length="497" mass="56991">MSDFVNAINLKHQEAINKANREIDRKKDTIKNSRYRLKYHFMAPIGWINDPNGLVQYKGEYQLFYQYYPYDSKWGPMHWGHAKSTDLVHWEHLPVALAPSESYDCGEVPGYGCFSGSGVVDGEELVLIYTGHVDNKEPMQVQCIATSKDGLQFEKHFQNPVIDDYPEDGSPDFRDPKVWKHDGKWYMVVGSHTDGKGKALLYVSTNLKDWDYVGVAAESNGTQGDMWECPDLFPLQNHHILLVSPMYGKQNEKPFYVIGEMDYEKGVFTQQTVRTLDYGFDFYAPQTLLDDNGRRIMIGWMEKWLTKMPSQQHGWAGAMTIPRELLLEGGTIVKQKPVIELENLRTNEKHYDSLIVENERIVNESMEESSEVIIDFDLNETTASSFGLQLRCSEDGNERTEIILDAAKKEIILDRNYAGVGEKGYSKAPFTINDDGTIQVRIFMDTTSVEVFVNDGEQVITNRIFPDDSSRLFKLFSKDGKVCVSRMTTWTLYSVWE</sequence>
<dbReference type="CDD" id="cd08996">
    <property type="entry name" value="GH32_FFase"/>
    <property type="match status" value="1"/>
</dbReference>
<evidence type="ECO:0000256" key="9">
    <source>
        <dbReference type="RuleBase" id="RU365015"/>
    </source>
</evidence>
<feature type="coiled-coil region" evidence="10">
    <location>
        <begin position="9"/>
        <end position="36"/>
    </location>
</feature>
<dbReference type="NCBIfam" id="TIGR01322">
    <property type="entry name" value="scrB_fam"/>
    <property type="match status" value="1"/>
</dbReference>
<dbReference type="Gene3D" id="2.60.120.560">
    <property type="entry name" value="Exo-inulinase, domain 1"/>
    <property type="match status" value="1"/>
</dbReference>
<dbReference type="SMART" id="SM00640">
    <property type="entry name" value="Glyco_32"/>
    <property type="match status" value="1"/>
</dbReference>
<proteinExistence type="inferred from homology"/>
<organism evidence="13 14">
    <name type="scientific">Neobacillus driksii</name>
    <dbReference type="NCBI Taxonomy" id="3035913"/>
    <lineage>
        <taxon>Bacteria</taxon>
        <taxon>Bacillati</taxon>
        <taxon>Bacillota</taxon>
        <taxon>Bacilli</taxon>
        <taxon>Bacillales</taxon>
        <taxon>Bacillaceae</taxon>
        <taxon>Neobacillus</taxon>
    </lineage>
</organism>
<dbReference type="GO" id="GO:0016787">
    <property type="term" value="F:hydrolase activity"/>
    <property type="evidence" value="ECO:0007669"/>
    <property type="project" value="UniProtKB-KW"/>
</dbReference>
<dbReference type="EC" id="3.2.1.26" evidence="3 8"/>
<dbReference type="Gene3D" id="2.115.10.20">
    <property type="entry name" value="Glycosyl hydrolase domain, family 43"/>
    <property type="match status" value="1"/>
</dbReference>
<feature type="domain" description="Glycosyl hydrolase family 32 N-terminal" evidence="11">
    <location>
        <begin position="40"/>
        <end position="337"/>
    </location>
</feature>
<comment type="subcellular location">
    <subcellularLocation>
        <location evidence="9">Cytoplasm</location>
    </subcellularLocation>
</comment>
<dbReference type="Pfam" id="PF08244">
    <property type="entry name" value="Glyco_hydro_32C"/>
    <property type="match status" value="1"/>
</dbReference>
<comment type="pathway">
    <text evidence="1 9">Glycan biosynthesis; sucrose metabolism.</text>
</comment>
<keyword evidence="5 8" id="KW-0378">Hydrolase</keyword>
<evidence type="ECO:0000259" key="12">
    <source>
        <dbReference type="Pfam" id="PF08244"/>
    </source>
</evidence>
<evidence type="ECO:0000313" key="14">
    <source>
        <dbReference type="Proteomes" id="UP001241748"/>
    </source>
</evidence>
<keyword evidence="6 8" id="KW-0326">Glycosidase</keyword>
<dbReference type="PANTHER" id="PTHR43101:SF1">
    <property type="entry name" value="BETA-FRUCTOSIDASE"/>
    <property type="match status" value="1"/>
</dbReference>
<comment type="catalytic activity">
    <reaction evidence="8">
        <text>Hydrolysis of terminal non-reducing beta-D-fructofuranoside residues in beta-D-fructofuranosides.</text>
        <dbReference type="EC" id="3.2.1.26"/>
    </reaction>
</comment>
<evidence type="ECO:0000256" key="3">
    <source>
        <dbReference type="ARBA" id="ARBA00012758"/>
    </source>
</evidence>
<evidence type="ECO:0000256" key="4">
    <source>
        <dbReference type="ARBA" id="ARBA00019623"/>
    </source>
</evidence>
<evidence type="ECO:0000259" key="11">
    <source>
        <dbReference type="Pfam" id="PF00251"/>
    </source>
</evidence>
<dbReference type="RefSeq" id="WP_306074315.1">
    <property type="nucleotide sequence ID" value="NZ_JAROBZ020000001.1"/>
</dbReference>
<dbReference type="InterPro" id="IPR013320">
    <property type="entry name" value="ConA-like_dom_sf"/>
</dbReference>
<dbReference type="PANTHER" id="PTHR43101">
    <property type="entry name" value="BETA-FRUCTOSIDASE"/>
    <property type="match status" value="1"/>
</dbReference>
<dbReference type="Proteomes" id="UP001241748">
    <property type="component" value="Unassembled WGS sequence"/>
</dbReference>
<evidence type="ECO:0000256" key="2">
    <source>
        <dbReference type="ARBA" id="ARBA00009902"/>
    </source>
</evidence>
<dbReference type="InterPro" id="IPR013189">
    <property type="entry name" value="Glyco_hydro_32_C"/>
</dbReference>
<evidence type="ECO:0000256" key="5">
    <source>
        <dbReference type="ARBA" id="ARBA00022801"/>
    </source>
</evidence>